<feature type="disulfide bond" evidence="5">
    <location>
        <begin position="84"/>
        <end position="89"/>
    </location>
</feature>
<evidence type="ECO:0000256" key="2">
    <source>
        <dbReference type="ARBA" id="ARBA00009724"/>
    </source>
</evidence>
<feature type="signal peptide" evidence="6">
    <location>
        <begin position="1"/>
        <end position="21"/>
    </location>
</feature>
<dbReference type="OrthoDB" id="8858386at2"/>
<dbReference type="RefSeq" id="WP_090241247.1">
    <property type="nucleotide sequence ID" value="NZ_FOQL01000001.1"/>
</dbReference>
<keyword evidence="4" id="KW-0574">Periplasm</keyword>
<protein>
    <submittedName>
        <fullName evidence="7">Inhibitor of vertebrate lysozyme (Ivy)</fullName>
    </submittedName>
</protein>
<keyword evidence="5" id="KW-1015">Disulfide bond</keyword>
<comment type="similarity">
    <text evidence="2">Belongs to the ivy family.</text>
</comment>
<evidence type="ECO:0000313" key="7">
    <source>
        <dbReference type="EMBL" id="SFI15743.1"/>
    </source>
</evidence>
<sequence>MSFFKTLFAALILGGSAAALAADTDTQFHLNELLSSDVTYQETWRDLVEDESRLPEWVMNLSGDARPMQGLEDDGDKYLVGQLCAVQNCFNQRLYTAFTWDKDTAYALYVQLPDGLPVGHVPSQHAILRWLGEPNEAVQTLLLEQLQKDPNWY</sequence>
<evidence type="ECO:0000256" key="3">
    <source>
        <dbReference type="ARBA" id="ARBA00022729"/>
    </source>
</evidence>
<proteinExistence type="inferred from homology"/>
<name>A0A1I3FWY7_9PSED</name>
<comment type="subcellular location">
    <subcellularLocation>
        <location evidence="1">Periplasm</location>
    </subcellularLocation>
</comment>
<dbReference type="InterPro" id="IPR014453">
    <property type="entry name" value="Inhibitor_vertebrate_lysozyme"/>
</dbReference>
<keyword evidence="3 6" id="KW-0732">Signal</keyword>
<dbReference type="Proteomes" id="UP000243606">
    <property type="component" value="Unassembled WGS sequence"/>
</dbReference>
<dbReference type="SUPFAM" id="SSF89872">
    <property type="entry name" value="Inhibitor of vertebrate lysozyme, Ivy"/>
    <property type="match status" value="1"/>
</dbReference>
<dbReference type="EMBL" id="FOQL01000001">
    <property type="protein sequence ID" value="SFI15743.1"/>
    <property type="molecule type" value="Genomic_DNA"/>
</dbReference>
<dbReference type="PIRSF" id="PIRSF009103">
    <property type="entry name" value="Ivy"/>
    <property type="match status" value="1"/>
</dbReference>
<organism evidence="7 8">
    <name type="scientific">Pseudomonas guineae</name>
    <dbReference type="NCBI Taxonomy" id="425504"/>
    <lineage>
        <taxon>Bacteria</taxon>
        <taxon>Pseudomonadati</taxon>
        <taxon>Pseudomonadota</taxon>
        <taxon>Gammaproteobacteria</taxon>
        <taxon>Pseudomonadales</taxon>
        <taxon>Pseudomonadaceae</taxon>
        <taxon>Pseudomonas</taxon>
    </lineage>
</organism>
<evidence type="ECO:0000256" key="4">
    <source>
        <dbReference type="ARBA" id="ARBA00022764"/>
    </source>
</evidence>
<dbReference type="Pfam" id="PF08816">
    <property type="entry name" value="Ivy"/>
    <property type="match status" value="1"/>
</dbReference>
<dbReference type="AlphaFoldDB" id="A0A1I3FWY7"/>
<gene>
    <name evidence="7" type="ORF">SAMN05216206_1676</name>
</gene>
<keyword evidence="8" id="KW-1185">Reference proteome</keyword>
<evidence type="ECO:0000256" key="1">
    <source>
        <dbReference type="ARBA" id="ARBA00004418"/>
    </source>
</evidence>
<evidence type="ECO:0000313" key="8">
    <source>
        <dbReference type="Proteomes" id="UP000243606"/>
    </source>
</evidence>
<accession>A0A1I3FWY7</accession>
<dbReference type="GO" id="GO:0042597">
    <property type="term" value="C:periplasmic space"/>
    <property type="evidence" value="ECO:0007669"/>
    <property type="project" value="UniProtKB-SubCell"/>
</dbReference>
<evidence type="ECO:0000256" key="5">
    <source>
        <dbReference type="PIRSR" id="PIRSR009103-2"/>
    </source>
</evidence>
<dbReference type="InterPro" id="IPR036501">
    <property type="entry name" value="Inhibitor_vert_lysozyme_sf"/>
</dbReference>
<reference evidence="8" key="1">
    <citation type="submission" date="2016-10" db="EMBL/GenBank/DDBJ databases">
        <authorList>
            <person name="Varghese N."/>
            <person name="Submissions S."/>
        </authorList>
    </citation>
    <scope>NUCLEOTIDE SEQUENCE [LARGE SCALE GENOMIC DNA]</scope>
    <source>
        <strain evidence="8">LMG 24016</strain>
    </source>
</reference>
<evidence type="ECO:0000256" key="6">
    <source>
        <dbReference type="SAM" id="SignalP"/>
    </source>
</evidence>
<dbReference type="Gene3D" id="3.40.1420.10">
    <property type="entry name" value="Inhibitor of vertebrate lysozyme"/>
    <property type="match status" value="1"/>
</dbReference>
<dbReference type="STRING" id="425504.SAMN05216206_1676"/>
<feature type="chain" id="PRO_5017196336" evidence="6">
    <location>
        <begin position="22"/>
        <end position="153"/>
    </location>
</feature>